<dbReference type="EMBL" id="CAJPWZ010000467">
    <property type="protein sequence ID" value="CAG2193855.1"/>
    <property type="molecule type" value="Genomic_DNA"/>
</dbReference>
<accession>A0A8S3QB81</accession>
<keyword evidence="2" id="KW-1185">Reference proteome</keyword>
<gene>
    <name evidence="1" type="ORF">MEDL_8986</name>
</gene>
<dbReference type="OrthoDB" id="6113933at2759"/>
<evidence type="ECO:0000313" key="1">
    <source>
        <dbReference type="EMBL" id="CAG2193855.1"/>
    </source>
</evidence>
<reference evidence="1" key="1">
    <citation type="submission" date="2021-03" db="EMBL/GenBank/DDBJ databases">
        <authorList>
            <person name="Bekaert M."/>
        </authorList>
    </citation>
    <scope>NUCLEOTIDE SEQUENCE</scope>
</reference>
<evidence type="ECO:0000313" key="2">
    <source>
        <dbReference type="Proteomes" id="UP000683360"/>
    </source>
</evidence>
<proteinExistence type="predicted"/>
<evidence type="ECO:0008006" key="3">
    <source>
        <dbReference type="Google" id="ProtNLM"/>
    </source>
</evidence>
<dbReference type="AlphaFoldDB" id="A0A8S3QB81"/>
<protein>
    <recommendedName>
        <fullName evidence="3">Phospholipid scramblase</fullName>
    </recommendedName>
</protein>
<organism evidence="1 2">
    <name type="scientific">Mytilus edulis</name>
    <name type="common">Blue mussel</name>
    <dbReference type="NCBI Taxonomy" id="6550"/>
    <lineage>
        <taxon>Eukaryota</taxon>
        <taxon>Metazoa</taxon>
        <taxon>Spiralia</taxon>
        <taxon>Lophotrochozoa</taxon>
        <taxon>Mollusca</taxon>
        <taxon>Bivalvia</taxon>
        <taxon>Autobranchia</taxon>
        <taxon>Pteriomorphia</taxon>
        <taxon>Mytilida</taxon>
        <taxon>Mytiloidea</taxon>
        <taxon>Mytilidae</taxon>
        <taxon>Mytilinae</taxon>
        <taxon>Mytilus</taxon>
    </lineage>
</organism>
<name>A0A8S3QB81_MYTED</name>
<sequence length="214" mass="24518">MSISLQKTPEIIQHVQRLNQFSIKQNLASEHSQIQGIYTIKYDSTNEKEEIVVTETEHSNYSLTTDKCMCLKAGNGMLLIDGERESQNCFSDILTVFSPAGFQLGSVRRRGFDLYSQYDIFDGNMKELFHLKSDPSEIVILNHSNAIVATISHNTTNATFDISYQLETSAIEKFLILICVLMWTKHEQLYNESQDYCCRLILRQLTLFLISCIP</sequence>
<comment type="caution">
    <text evidence="1">The sequence shown here is derived from an EMBL/GenBank/DDBJ whole genome shotgun (WGS) entry which is preliminary data.</text>
</comment>
<dbReference type="Proteomes" id="UP000683360">
    <property type="component" value="Unassembled WGS sequence"/>
</dbReference>